<keyword evidence="2 5" id="KW-0808">Transferase</keyword>
<evidence type="ECO:0000256" key="3">
    <source>
        <dbReference type="ARBA" id="ARBA00022691"/>
    </source>
</evidence>
<dbReference type="EMBL" id="JAIXMP010000042">
    <property type="protein sequence ID" value="KAI9247472.1"/>
    <property type="molecule type" value="Genomic_DNA"/>
</dbReference>
<dbReference type="PRINTS" id="PR02010">
    <property type="entry name" value="RCMT9"/>
</dbReference>
<dbReference type="InterPro" id="IPR049560">
    <property type="entry name" value="MeTrfase_RsmB-F_NOP2_cat"/>
</dbReference>
<dbReference type="Pfam" id="PF01189">
    <property type="entry name" value="Methyltr_RsmB-F"/>
    <property type="match status" value="1"/>
</dbReference>
<dbReference type="PANTHER" id="PTHR22807">
    <property type="entry name" value="NOP2 YEAST -RELATED NOL1/NOP2/FMU SUN DOMAIN-CONTAINING"/>
    <property type="match status" value="1"/>
</dbReference>
<proteinExistence type="inferred from homology"/>
<dbReference type="GO" id="GO:0008173">
    <property type="term" value="F:RNA methyltransferase activity"/>
    <property type="evidence" value="ECO:0007669"/>
    <property type="project" value="InterPro"/>
</dbReference>
<dbReference type="InterPro" id="IPR029063">
    <property type="entry name" value="SAM-dependent_MTases_sf"/>
</dbReference>
<feature type="domain" description="SAM-dependent MTase RsmB/NOP-type" evidence="6">
    <location>
        <begin position="47"/>
        <end position="302"/>
    </location>
</feature>
<feature type="binding site" evidence="5">
    <location>
        <position position="191"/>
    </location>
    <ligand>
        <name>S-adenosyl-L-methionine</name>
        <dbReference type="ChEBI" id="CHEBI:59789"/>
    </ligand>
</feature>
<organism evidence="7 8">
    <name type="scientific">Phascolomyces articulosus</name>
    <dbReference type="NCBI Taxonomy" id="60185"/>
    <lineage>
        <taxon>Eukaryota</taxon>
        <taxon>Fungi</taxon>
        <taxon>Fungi incertae sedis</taxon>
        <taxon>Mucoromycota</taxon>
        <taxon>Mucoromycotina</taxon>
        <taxon>Mucoromycetes</taxon>
        <taxon>Mucorales</taxon>
        <taxon>Lichtheimiaceae</taxon>
        <taxon>Phascolomyces</taxon>
    </lineage>
</organism>
<evidence type="ECO:0000256" key="2">
    <source>
        <dbReference type="ARBA" id="ARBA00022679"/>
    </source>
</evidence>
<feature type="binding site" evidence="5">
    <location>
        <position position="163"/>
    </location>
    <ligand>
        <name>S-adenosyl-L-methionine</name>
        <dbReference type="ChEBI" id="CHEBI:59789"/>
    </ligand>
</feature>
<dbReference type="Proteomes" id="UP001209540">
    <property type="component" value="Unassembled WGS sequence"/>
</dbReference>
<dbReference type="GO" id="GO:0001510">
    <property type="term" value="P:RNA methylation"/>
    <property type="evidence" value="ECO:0007669"/>
    <property type="project" value="InterPro"/>
</dbReference>
<feature type="binding site" evidence="5">
    <location>
        <position position="258"/>
    </location>
    <ligand>
        <name>S-adenosyl-L-methionine</name>
        <dbReference type="ChEBI" id="CHEBI:59789"/>
    </ligand>
</feature>
<dbReference type="InterPro" id="IPR001678">
    <property type="entry name" value="MeTrfase_RsmB-F_NOP2_dom"/>
</dbReference>
<comment type="caution">
    <text evidence="5">Lacks conserved residue(s) required for the propagation of feature annotation.</text>
</comment>
<sequence>MPSDPEETQDYNELPIDSTTTTTIVPFNIDNLPPSFQNFLKDNAIDPQIYTVVDLPRYIRLNTHLKNLPTLEELKNQLDTEQVWQVKEGIFGFLHAKQRLVDVEAYKSHKIFGIDLSSAMAVDALELQINDQVLDLCCAPGAKLCMIANLLGNDGYGTVTGVDIASHRLATCRSMVKKYNVGNRIRLFEADGTTFQIPPPARVGGRVIFADDHDEPPVTKKRRKNDSDCIIKKPFWASKLLRFDTQVASCLYDKVLVDAECTHDGSISHILKYEKWGWDAFEKNFMNPDRLSTICELQVKDI</sequence>
<reference evidence="7" key="1">
    <citation type="journal article" date="2022" name="IScience">
        <title>Evolution of zygomycete secretomes and the origins of terrestrial fungal ecologies.</title>
        <authorList>
            <person name="Chang Y."/>
            <person name="Wang Y."/>
            <person name="Mondo S."/>
            <person name="Ahrendt S."/>
            <person name="Andreopoulos W."/>
            <person name="Barry K."/>
            <person name="Beard J."/>
            <person name="Benny G.L."/>
            <person name="Blankenship S."/>
            <person name="Bonito G."/>
            <person name="Cuomo C."/>
            <person name="Desiro A."/>
            <person name="Gervers K.A."/>
            <person name="Hundley H."/>
            <person name="Kuo A."/>
            <person name="LaButti K."/>
            <person name="Lang B.F."/>
            <person name="Lipzen A."/>
            <person name="O'Donnell K."/>
            <person name="Pangilinan J."/>
            <person name="Reynolds N."/>
            <person name="Sandor L."/>
            <person name="Smith M.E."/>
            <person name="Tsang A."/>
            <person name="Grigoriev I.V."/>
            <person name="Stajich J.E."/>
            <person name="Spatafora J.W."/>
        </authorList>
    </citation>
    <scope>NUCLEOTIDE SEQUENCE</scope>
    <source>
        <strain evidence="7">RSA 2281</strain>
    </source>
</reference>
<keyword evidence="8" id="KW-1185">Reference proteome</keyword>
<dbReference type="InterPro" id="IPR023269">
    <property type="entry name" value="RCMT_subfamily_9"/>
</dbReference>
<evidence type="ECO:0000313" key="7">
    <source>
        <dbReference type="EMBL" id="KAI9247472.1"/>
    </source>
</evidence>
<name>A0AAD5JY68_9FUNG</name>
<dbReference type="Gene3D" id="3.40.50.150">
    <property type="entry name" value="Vaccinia Virus protein VP39"/>
    <property type="match status" value="1"/>
</dbReference>
<dbReference type="PANTHER" id="PTHR22807:SF16">
    <property type="entry name" value="SAM-DEPENDENT MTASE RSMB_NOP-TYPE DOMAIN-CONTAINING PROTEIN"/>
    <property type="match status" value="1"/>
</dbReference>
<keyword evidence="3 5" id="KW-0949">S-adenosyl-L-methionine</keyword>
<accession>A0AAD5JY68</accession>
<dbReference type="CDD" id="cd02440">
    <property type="entry name" value="AdoMet_MTases"/>
    <property type="match status" value="1"/>
</dbReference>
<keyword evidence="4 5" id="KW-0694">RNA-binding</keyword>
<evidence type="ECO:0000256" key="1">
    <source>
        <dbReference type="ARBA" id="ARBA00022603"/>
    </source>
</evidence>
<dbReference type="PROSITE" id="PS51686">
    <property type="entry name" value="SAM_MT_RSMB_NOP"/>
    <property type="match status" value="1"/>
</dbReference>
<dbReference type="AlphaFoldDB" id="A0AAD5JY68"/>
<reference evidence="7" key="2">
    <citation type="submission" date="2023-02" db="EMBL/GenBank/DDBJ databases">
        <authorList>
            <consortium name="DOE Joint Genome Institute"/>
            <person name="Mondo S.J."/>
            <person name="Chang Y."/>
            <person name="Wang Y."/>
            <person name="Ahrendt S."/>
            <person name="Andreopoulos W."/>
            <person name="Barry K."/>
            <person name="Beard J."/>
            <person name="Benny G.L."/>
            <person name="Blankenship S."/>
            <person name="Bonito G."/>
            <person name="Cuomo C."/>
            <person name="Desiro A."/>
            <person name="Gervers K.A."/>
            <person name="Hundley H."/>
            <person name="Kuo A."/>
            <person name="LaButti K."/>
            <person name="Lang B.F."/>
            <person name="Lipzen A."/>
            <person name="O'Donnell K."/>
            <person name="Pangilinan J."/>
            <person name="Reynolds N."/>
            <person name="Sandor L."/>
            <person name="Smith M.W."/>
            <person name="Tsang A."/>
            <person name="Grigoriev I.V."/>
            <person name="Stajich J.E."/>
            <person name="Spatafora J.W."/>
        </authorList>
    </citation>
    <scope>NUCLEOTIDE SEQUENCE</scope>
    <source>
        <strain evidence="7">RSA 2281</strain>
    </source>
</reference>
<gene>
    <name evidence="7" type="ORF">BDA99DRAFT_525990</name>
</gene>
<evidence type="ECO:0000256" key="4">
    <source>
        <dbReference type="ARBA" id="ARBA00022884"/>
    </source>
</evidence>
<evidence type="ECO:0000313" key="8">
    <source>
        <dbReference type="Proteomes" id="UP001209540"/>
    </source>
</evidence>
<dbReference type="GO" id="GO:0003723">
    <property type="term" value="F:RNA binding"/>
    <property type="evidence" value="ECO:0007669"/>
    <property type="project" value="UniProtKB-UniRule"/>
</dbReference>
<protein>
    <submittedName>
        <fullName evidence="7">S-adenosyl-L-methionine-dependent methyltransferase</fullName>
    </submittedName>
</protein>
<comment type="caution">
    <text evidence="7">The sequence shown here is derived from an EMBL/GenBank/DDBJ whole genome shotgun (WGS) entry which is preliminary data.</text>
</comment>
<evidence type="ECO:0000256" key="5">
    <source>
        <dbReference type="PROSITE-ProRule" id="PRU01023"/>
    </source>
</evidence>
<comment type="similarity">
    <text evidence="5">Belongs to the class I-like SAM-binding methyltransferase superfamily. RsmB/NOP family.</text>
</comment>
<dbReference type="InterPro" id="IPR023267">
    <property type="entry name" value="RCMT"/>
</dbReference>
<evidence type="ECO:0000259" key="6">
    <source>
        <dbReference type="PROSITE" id="PS51686"/>
    </source>
</evidence>
<keyword evidence="1 5" id="KW-0489">Methyltransferase</keyword>
<dbReference type="SUPFAM" id="SSF53335">
    <property type="entry name" value="S-adenosyl-L-methionine-dependent methyltransferases"/>
    <property type="match status" value="1"/>
</dbReference>